<dbReference type="Gene3D" id="2.30.40.10">
    <property type="entry name" value="Urease, subunit C, domain 1"/>
    <property type="match status" value="1"/>
</dbReference>
<keyword evidence="4" id="KW-0862">Zinc</keyword>
<dbReference type="Pfam" id="PF01979">
    <property type="entry name" value="Amidohydro_1"/>
    <property type="match status" value="1"/>
</dbReference>
<keyword evidence="2" id="KW-0479">Metal-binding</keyword>
<evidence type="ECO:0000256" key="2">
    <source>
        <dbReference type="ARBA" id="ARBA00022723"/>
    </source>
</evidence>
<proteinExistence type="predicted"/>
<dbReference type="Gene3D" id="3.20.20.140">
    <property type="entry name" value="Metal-dependent hydrolases"/>
    <property type="match status" value="1"/>
</dbReference>
<comment type="cofactor">
    <cofactor evidence="1">
        <name>Zn(2+)</name>
        <dbReference type="ChEBI" id="CHEBI:29105"/>
    </cofactor>
</comment>
<dbReference type="STRING" id="1314781.A0A165L4P0"/>
<keyword evidence="8" id="KW-1185">Reference proteome</keyword>
<dbReference type="InterPro" id="IPR011059">
    <property type="entry name" value="Metal-dep_hydrolase_composite"/>
</dbReference>
<dbReference type="GO" id="GO:0046872">
    <property type="term" value="F:metal ion binding"/>
    <property type="evidence" value="ECO:0007669"/>
    <property type="project" value="UniProtKB-KW"/>
</dbReference>
<evidence type="ECO:0000256" key="3">
    <source>
        <dbReference type="ARBA" id="ARBA00022801"/>
    </source>
</evidence>
<dbReference type="InParanoid" id="A0A165L4P0"/>
<keyword evidence="5" id="KW-0732">Signal</keyword>
<feature type="signal peptide" evidence="5">
    <location>
        <begin position="1"/>
        <end position="18"/>
    </location>
</feature>
<dbReference type="SUPFAM" id="SSF51338">
    <property type="entry name" value="Composite domain of metallo-dependent hydrolases"/>
    <property type="match status" value="2"/>
</dbReference>
<reference evidence="7 8" key="1">
    <citation type="journal article" date="2016" name="Mol. Biol. Evol.">
        <title>Comparative Genomics of Early-Diverging Mushroom-Forming Fungi Provides Insights into the Origins of Lignocellulose Decay Capabilities.</title>
        <authorList>
            <person name="Nagy L.G."/>
            <person name="Riley R."/>
            <person name="Tritt A."/>
            <person name="Adam C."/>
            <person name="Daum C."/>
            <person name="Floudas D."/>
            <person name="Sun H."/>
            <person name="Yadav J.S."/>
            <person name="Pangilinan J."/>
            <person name="Larsson K.H."/>
            <person name="Matsuura K."/>
            <person name="Barry K."/>
            <person name="Labutti K."/>
            <person name="Kuo R."/>
            <person name="Ohm R.A."/>
            <person name="Bhattacharya S.S."/>
            <person name="Shirouzu T."/>
            <person name="Yoshinaga Y."/>
            <person name="Martin F.M."/>
            <person name="Grigoriev I.V."/>
            <person name="Hibbett D.S."/>
        </authorList>
    </citation>
    <scope>NUCLEOTIDE SEQUENCE [LARGE SCALE GENOMIC DNA]</scope>
    <source>
        <strain evidence="7 8">HHB12029</strain>
    </source>
</reference>
<accession>A0A165L4P0</accession>
<protein>
    <submittedName>
        <fullName evidence="7">Metallo-dependent hydrolase</fullName>
    </submittedName>
</protein>
<dbReference type="Proteomes" id="UP000077266">
    <property type="component" value="Unassembled WGS sequence"/>
</dbReference>
<feature type="chain" id="PRO_5007861394" evidence="5">
    <location>
        <begin position="19"/>
        <end position="495"/>
    </location>
</feature>
<name>A0A165L4P0_EXIGL</name>
<evidence type="ECO:0000256" key="5">
    <source>
        <dbReference type="SAM" id="SignalP"/>
    </source>
</evidence>
<organism evidence="7 8">
    <name type="scientific">Exidia glandulosa HHB12029</name>
    <dbReference type="NCBI Taxonomy" id="1314781"/>
    <lineage>
        <taxon>Eukaryota</taxon>
        <taxon>Fungi</taxon>
        <taxon>Dikarya</taxon>
        <taxon>Basidiomycota</taxon>
        <taxon>Agaricomycotina</taxon>
        <taxon>Agaricomycetes</taxon>
        <taxon>Auriculariales</taxon>
        <taxon>Exidiaceae</taxon>
        <taxon>Exidia</taxon>
    </lineage>
</organism>
<dbReference type="OrthoDB" id="194468at2759"/>
<dbReference type="PANTHER" id="PTHR11271">
    <property type="entry name" value="GUANINE DEAMINASE"/>
    <property type="match status" value="1"/>
</dbReference>
<dbReference type="EMBL" id="KV425931">
    <property type="protein sequence ID" value="KZV97343.1"/>
    <property type="molecule type" value="Genomic_DNA"/>
</dbReference>
<dbReference type="InterPro" id="IPR032466">
    <property type="entry name" value="Metal_Hydrolase"/>
</dbReference>
<sequence>MHALAVLAVLAHLALVNADVVLQGGTVIAFNDATNDLEIMRDTSVHIVGSTIAGLHPASPGFTPPAGTEVLDVRGSIVSPGFFDMHRHAWQTAFKTLGSNTTLPEYALRYGSGGPASRVFTPEDVEIGQLAGLYESLNSGVTTVLDHAHHTWSNDTTAAGLRGSIASGLRVFWCPSVMSTSTGFDQMAVIRELFAGRSWENSTTRIGLSFDELQEPLTPRDTAVFDLAKEIDAPVMTFHFLGGPWGGDGLPQALNRLGFLNGSMPIVLSHGSFMTTTDMNLLRSTNQFLAITPESEMHYGHDHPSSHLIMDQAALGVDTHFTYSTDIVGQARIWLQSARLVAFRQELQKSQINVRNPMSAKQAFFLATRNGALALRRDDLGVVKVGAKADLVVFDGTSPNMLGWSDPVAAIILHSHVSDVQHVLVDGEFRKRDGKIVFGDFKAVSERFLQSRDRIQELWANMNFPAFFSGPFRPNAAEGVVGPVLDVVRGDATGY</sequence>
<dbReference type="GO" id="GO:0005829">
    <property type="term" value="C:cytosol"/>
    <property type="evidence" value="ECO:0007669"/>
    <property type="project" value="TreeGrafter"/>
</dbReference>
<feature type="domain" description="Amidohydrolase-related" evidence="6">
    <location>
        <begin position="77"/>
        <end position="428"/>
    </location>
</feature>
<evidence type="ECO:0000313" key="8">
    <source>
        <dbReference type="Proteomes" id="UP000077266"/>
    </source>
</evidence>
<dbReference type="AlphaFoldDB" id="A0A165L4P0"/>
<evidence type="ECO:0000256" key="4">
    <source>
        <dbReference type="ARBA" id="ARBA00022833"/>
    </source>
</evidence>
<dbReference type="SUPFAM" id="SSF51556">
    <property type="entry name" value="Metallo-dependent hydrolases"/>
    <property type="match status" value="1"/>
</dbReference>
<evidence type="ECO:0000313" key="7">
    <source>
        <dbReference type="EMBL" id="KZV97343.1"/>
    </source>
</evidence>
<keyword evidence="3 7" id="KW-0378">Hydrolase</keyword>
<dbReference type="InterPro" id="IPR006680">
    <property type="entry name" value="Amidohydro-rel"/>
</dbReference>
<dbReference type="InterPro" id="IPR051607">
    <property type="entry name" value="Metallo-dep_hydrolases"/>
</dbReference>
<dbReference type="PANTHER" id="PTHR11271:SF37">
    <property type="entry name" value="FAMILY PROTEIN, PUTATIVE (AFU_ORTHOLOGUE AFUA_4G00460)-RELATED"/>
    <property type="match status" value="1"/>
</dbReference>
<evidence type="ECO:0000259" key="6">
    <source>
        <dbReference type="Pfam" id="PF01979"/>
    </source>
</evidence>
<dbReference type="GO" id="GO:0019239">
    <property type="term" value="F:deaminase activity"/>
    <property type="evidence" value="ECO:0007669"/>
    <property type="project" value="TreeGrafter"/>
</dbReference>
<evidence type="ECO:0000256" key="1">
    <source>
        <dbReference type="ARBA" id="ARBA00001947"/>
    </source>
</evidence>
<gene>
    <name evidence="7" type="ORF">EXIGLDRAFT_670231</name>
</gene>